<accession>A0A1F4XSL2</accession>
<comment type="caution">
    <text evidence="2">The sequence shown here is derived from an EMBL/GenBank/DDBJ whole genome shotgun (WGS) entry which is preliminary data.</text>
</comment>
<evidence type="ECO:0000313" key="2">
    <source>
        <dbReference type="EMBL" id="OGC84702.1"/>
    </source>
</evidence>
<evidence type="ECO:0000256" key="1">
    <source>
        <dbReference type="SAM" id="Phobius"/>
    </source>
</evidence>
<keyword evidence="1" id="KW-1133">Transmembrane helix</keyword>
<dbReference type="EMBL" id="MEWW01000010">
    <property type="protein sequence ID" value="OGC84702.1"/>
    <property type="molecule type" value="Genomic_DNA"/>
</dbReference>
<sequence>MQIKTLSILIAVVALLGLGGVGVWYLLQESDNTPVELGGQNQSISTNPDYTQTVTVPVSSQGAEIDPDMSYASVFATLGAKRLAFSNVATSTGGSGDLYALYKVEFEDYKKFYPTAPEPIIGVALQDLDGDGTTEAFVRLDMPGYCGTAGCPVDIHKKNGTKWQLIFTTLTYEWVGILSTKTNSYSDLLLSVHGDTGYLTRIVRYIWNGSSYEEGTTVALWNGTSFDLLR</sequence>
<reference evidence="2 3" key="1">
    <citation type="journal article" date="2016" name="Nat. Commun.">
        <title>Thousands of microbial genomes shed light on interconnected biogeochemical processes in an aquifer system.</title>
        <authorList>
            <person name="Anantharaman K."/>
            <person name="Brown C.T."/>
            <person name="Hug L.A."/>
            <person name="Sharon I."/>
            <person name="Castelle C.J."/>
            <person name="Probst A.J."/>
            <person name="Thomas B.C."/>
            <person name="Singh A."/>
            <person name="Wilkins M.J."/>
            <person name="Karaoz U."/>
            <person name="Brodie E.L."/>
            <person name="Williams K.H."/>
            <person name="Hubbard S.S."/>
            <person name="Banfield J.F."/>
        </authorList>
    </citation>
    <scope>NUCLEOTIDE SEQUENCE [LARGE SCALE GENOMIC DNA]</scope>
</reference>
<gene>
    <name evidence="2" type="ORF">A3F55_02450</name>
</gene>
<dbReference type="AlphaFoldDB" id="A0A1F4XSL2"/>
<name>A0A1F4XSL2_9BACT</name>
<proteinExistence type="predicted"/>
<dbReference type="Proteomes" id="UP000178091">
    <property type="component" value="Unassembled WGS sequence"/>
</dbReference>
<keyword evidence="1" id="KW-0472">Membrane</keyword>
<keyword evidence="1" id="KW-0812">Transmembrane</keyword>
<feature type="transmembrane region" description="Helical" evidence="1">
    <location>
        <begin position="7"/>
        <end position="27"/>
    </location>
</feature>
<protein>
    <submittedName>
        <fullName evidence="2">Uncharacterized protein</fullName>
    </submittedName>
</protein>
<evidence type="ECO:0000313" key="3">
    <source>
        <dbReference type="Proteomes" id="UP000178091"/>
    </source>
</evidence>
<organism evidence="2 3">
    <name type="scientific">Candidatus Adlerbacteria bacterium RIFCSPHIGHO2_12_FULL_53_18</name>
    <dbReference type="NCBI Taxonomy" id="1797242"/>
    <lineage>
        <taxon>Bacteria</taxon>
        <taxon>Candidatus Adleribacteriota</taxon>
    </lineage>
</organism>